<keyword evidence="2" id="KW-1185">Reference proteome</keyword>
<dbReference type="SUPFAM" id="SSF51182">
    <property type="entry name" value="RmlC-like cupins"/>
    <property type="match status" value="1"/>
</dbReference>
<organism evidence="1 2">
    <name type="scientific">Acetobacterium malicum</name>
    <dbReference type="NCBI Taxonomy" id="52692"/>
    <lineage>
        <taxon>Bacteria</taxon>
        <taxon>Bacillati</taxon>
        <taxon>Bacillota</taxon>
        <taxon>Clostridia</taxon>
        <taxon>Eubacteriales</taxon>
        <taxon>Eubacteriaceae</taxon>
        <taxon>Acetobacterium</taxon>
    </lineage>
</organism>
<evidence type="ECO:0000313" key="2">
    <source>
        <dbReference type="Proteomes" id="UP000622405"/>
    </source>
</evidence>
<reference evidence="1 2" key="1">
    <citation type="journal article" date="2020" name="mSystems">
        <title>Defining Genomic and Predicted Metabolic Features of the Acetobacterium Genus.</title>
        <authorList>
            <person name="Ross D.E."/>
            <person name="Marshall C.W."/>
            <person name="Gulliver D."/>
            <person name="May H.D."/>
            <person name="Norman R.S."/>
        </authorList>
    </citation>
    <scope>NUCLEOTIDE SEQUENCE [LARGE SCALE GENOMIC DNA]</scope>
    <source>
        <strain evidence="1 2">DSM 4132</strain>
    </source>
</reference>
<gene>
    <name evidence="1" type="ORF">GH811_05860</name>
</gene>
<evidence type="ECO:0000313" key="1">
    <source>
        <dbReference type="EMBL" id="MBC3899140.1"/>
    </source>
</evidence>
<dbReference type="Pfam" id="PF06249">
    <property type="entry name" value="EutQ"/>
    <property type="match status" value="1"/>
</dbReference>
<sequence length="152" mass="17210">MNISEELITRIVNEVMESFKMDDQQLTKAAVADRVKLIKGDTVVFETFDTGNPNDQVTFKEILTIEESPNMATGFLKIEKSSFDWYLGYDELDYIIEGTLEVTYNGIKQCGHAGDVIFIPKETAVTFSSPDHCTFFFAASPANWQDLCEEKK</sequence>
<dbReference type="PANTHER" id="PTHR36169:SF1">
    <property type="entry name" value="ACETATE KINASE EUTQ"/>
    <property type="match status" value="1"/>
</dbReference>
<dbReference type="Proteomes" id="UP000622405">
    <property type="component" value="Unassembled WGS sequence"/>
</dbReference>
<dbReference type="InterPro" id="IPR014710">
    <property type="entry name" value="RmlC-like_jellyroll"/>
</dbReference>
<dbReference type="InterPro" id="IPR010424">
    <property type="entry name" value="EutQ"/>
</dbReference>
<comment type="caution">
    <text evidence="1">The sequence shown here is derived from an EMBL/GenBank/DDBJ whole genome shotgun (WGS) entry which is preliminary data.</text>
</comment>
<accession>A0ABR6YVL9</accession>
<dbReference type="CDD" id="cd02228">
    <property type="entry name" value="cupin_EutQ"/>
    <property type="match status" value="1"/>
</dbReference>
<dbReference type="InterPro" id="IPR011051">
    <property type="entry name" value="RmlC_Cupin_sf"/>
</dbReference>
<proteinExistence type="predicted"/>
<protein>
    <submittedName>
        <fullName evidence="1">DUF861 domain-containing protein</fullName>
    </submittedName>
</protein>
<dbReference type="EMBL" id="WJBE01000004">
    <property type="protein sequence ID" value="MBC3899140.1"/>
    <property type="molecule type" value="Genomic_DNA"/>
</dbReference>
<dbReference type="Gene3D" id="2.60.120.10">
    <property type="entry name" value="Jelly Rolls"/>
    <property type="match status" value="1"/>
</dbReference>
<dbReference type="RefSeq" id="WP_026396004.1">
    <property type="nucleotide sequence ID" value="NZ_WJBE01000004.1"/>
</dbReference>
<dbReference type="PANTHER" id="PTHR36169">
    <property type="entry name" value="ETHANOLAMINE UTILIZATION PROTEIN EUTQ"/>
    <property type="match status" value="1"/>
</dbReference>
<name>A0ABR6YVL9_9FIRM</name>